<comment type="caution">
    <text evidence="2">The sequence shown here is derived from an EMBL/GenBank/DDBJ whole genome shotgun (WGS) entry which is preliminary data.</text>
</comment>
<feature type="non-terminal residue" evidence="2">
    <location>
        <position position="1"/>
    </location>
</feature>
<evidence type="ECO:0000313" key="2">
    <source>
        <dbReference type="EMBL" id="KAK8833719.1"/>
    </source>
</evidence>
<gene>
    <name evidence="2" type="ORF">M9Y10_040660</name>
</gene>
<dbReference type="Proteomes" id="UP001470230">
    <property type="component" value="Unassembled WGS sequence"/>
</dbReference>
<keyword evidence="3" id="KW-1185">Reference proteome</keyword>
<sequence length="243" mass="27769">VFSAILRNGAERVFSMDETSWGLVPHDEKVWTVTGAEEVILDISQNYPSKSRFTCIATINAYGQKLPLITVAKGNTVRCESSFRKVLGNKVTHTPNGWSTECLMLAYIQWISQRSNSQPICLIWDRNKSFCTQRVKDFAQSLHVEIIYVPAGQTGTEQSLDRLVFGGMKKTADRLWNQKLMAGDKSLYTKETACIIMLESWKLIKEPTIKKAWNHFYTKNEDEIKEASVDQDWMASEDEEEDI</sequence>
<dbReference type="InterPro" id="IPR004875">
    <property type="entry name" value="DDE_SF_endonuclease_dom"/>
</dbReference>
<dbReference type="Pfam" id="PF03184">
    <property type="entry name" value="DDE_1"/>
    <property type="match status" value="1"/>
</dbReference>
<evidence type="ECO:0000313" key="3">
    <source>
        <dbReference type="Proteomes" id="UP001470230"/>
    </source>
</evidence>
<accession>A0ABR2GII7</accession>
<evidence type="ECO:0000259" key="1">
    <source>
        <dbReference type="Pfam" id="PF03184"/>
    </source>
</evidence>
<organism evidence="2 3">
    <name type="scientific">Tritrichomonas musculus</name>
    <dbReference type="NCBI Taxonomy" id="1915356"/>
    <lineage>
        <taxon>Eukaryota</taxon>
        <taxon>Metamonada</taxon>
        <taxon>Parabasalia</taxon>
        <taxon>Tritrichomonadida</taxon>
        <taxon>Tritrichomonadidae</taxon>
        <taxon>Tritrichomonas</taxon>
    </lineage>
</organism>
<name>A0ABR2GII7_9EUKA</name>
<protein>
    <recommendedName>
        <fullName evidence="1">DDE-1 domain-containing protein</fullName>
    </recommendedName>
</protein>
<dbReference type="EMBL" id="JAPFFF010000687">
    <property type="protein sequence ID" value="KAK8833719.1"/>
    <property type="molecule type" value="Genomic_DNA"/>
</dbReference>
<feature type="domain" description="DDE-1" evidence="1">
    <location>
        <begin position="55"/>
        <end position="213"/>
    </location>
</feature>
<proteinExistence type="predicted"/>
<reference evidence="2 3" key="1">
    <citation type="submission" date="2024-04" db="EMBL/GenBank/DDBJ databases">
        <title>Tritrichomonas musculus Genome.</title>
        <authorList>
            <person name="Alves-Ferreira E."/>
            <person name="Grigg M."/>
            <person name="Lorenzi H."/>
            <person name="Galac M."/>
        </authorList>
    </citation>
    <scope>NUCLEOTIDE SEQUENCE [LARGE SCALE GENOMIC DNA]</scope>
    <source>
        <strain evidence="2 3">EAF2021</strain>
    </source>
</reference>